<keyword evidence="13" id="KW-0968">Cytoplasmic vesicle</keyword>
<evidence type="ECO:0000256" key="13">
    <source>
        <dbReference type="ARBA" id="ARBA00023329"/>
    </source>
</evidence>
<comment type="subcellular location">
    <subcellularLocation>
        <location evidence="1">Cytoplasmic vesicle</location>
        <location evidence="1">COPII-coated vesicle membrane</location>
        <topology evidence="1">Peripheral membrane protein</topology>
        <orientation evidence="1">Cytoplasmic side</orientation>
    </subcellularLocation>
    <subcellularLocation>
        <location evidence="2">Endoplasmic reticulum membrane</location>
        <topology evidence="2">Peripheral membrane protein</topology>
        <orientation evidence="2">Cytoplasmic side</orientation>
    </subcellularLocation>
</comment>
<dbReference type="InterPro" id="IPR040251">
    <property type="entry name" value="SEC31-like"/>
</dbReference>
<dbReference type="PANTHER" id="PTHR13923">
    <property type="entry name" value="SEC31-RELATED PROTEIN"/>
    <property type="match status" value="1"/>
</dbReference>
<dbReference type="Proteomes" id="UP000324022">
    <property type="component" value="Unassembled WGS sequence"/>
</dbReference>
<organism evidence="17 18">
    <name type="scientific">Ustilago trichophora</name>
    <dbReference type="NCBI Taxonomy" id="86804"/>
    <lineage>
        <taxon>Eukaryota</taxon>
        <taxon>Fungi</taxon>
        <taxon>Dikarya</taxon>
        <taxon>Basidiomycota</taxon>
        <taxon>Ustilaginomycotina</taxon>
        <taxon>Ustilaginomycetes</taxon>
        <taxon>Ustilaginales</taxon>
        <taxon>Ustilaginaceae</taxon>
        <taxon>Ustilago</taxon>
    </lineage>
</organism>
<evidence type="ECO:0000256" key="11">
    <source>
        <dbReference type="ARBA" id="ARBA00022927"/>
    </source>
</evidence>
<dbReference type="InterPro" id="IPR036322">
    <property type="entry name" value="WD40_repeat_dom_sf"/>
</dbReference>
<evidence type="ECO:0000256" key="10">
    <source>
        <dbReference type="ARBA" id="ARBA00022892"/>
    </source>
</evidence>
<dbReference type="Gene3D" id="2.130.10.10">
    <property type="entry name" value="YVTN repeat-like/Quinoprotein amine dehydrogenase"/>
    <property type="match status" value="1"/>
</dbReference>
<evidence type="ECO:0000313" key="17">
    <source>
        <dbReference type="EMBL" id="SPO31995.1"/>
    </source>
</evidence>
<keyword evidence="9" id="KW-0256">Endoplasmic reticulum</keyword>
<dbReference type="PROSITE" id="PS50082">
    <property type="entry name" value="WD_REPEATS_2"/>
    <property type="match status" value="1"/>
</dbReference>
<keyword evidence="12" id="KW-0472">Membrane</keyword>
<dbReference type="GO" id="GO:0090110">
    <property type="term" value="P:COPII-coated vesicle cargo loading"/>
    <property type="evidence" value="ECO:0007669"/>
    <property type="project" value="TreeGrafter"/>
</dbReference>
<dbReference type="EMBL" id="OOIN01000042">
    <property type="protein sequence ID" value="SPO31995.1"/>
    <property type="molecule type" value="Genomic_DNA"/>
</dbReference>
<evidence type="ECO:0000256" key="16">
    <source>
        <dbReference type="SAM" id="MobiDB-lite"/>
    </source>
</evidence>
<dbReference type="GO" id="GO:0007029">
    <property type="term" value="P:endoplasmic reticulum organization"/>
    <property type="evidence" value="ECO:0007669"/>
    <property type="project" value="TreeGrafter"/>
</dbReference>
<dbReference type="GO" id="GO:0030127">
    <property type="term" value="C:COPII vesicle coat"/>
    <property type="evidence" value="ECO:0007669"/>
    <property type="project" value="TreeGrafter"/>
</dbReference>
<keyword evidence="7 15" id="KW-0853">WD repeat</keyword>
<keyword evidence="10" id="KW-0931">ER-Golgi transport</keyword>
<feature type="repeat" description="WD" evidence="15">
    <location>
        <begin position="83"/>
        <end position="125"/>
    </location>
</feature>
<comment type="similarity">
    <text evidence="3">Belongs to the WD repeat SEC31 family.</text>
</comment>
<dbReference type="PANTHER" id="PTHR13923:SF11">
    <property type="entry name" value="SECRETORY 31, ISOFORM D"/>
    <property type="match status" value="1"/>
</dbReference>
<keyword evidence="18" id="KW-1185">Reference proteome</keyword>
<evidence type="ECO:0000313" key="18">
    <source>
        <dbReference type="Proteomes" id="UP000324022"/>
    </source>
</evidence>
<evidence type="ECO:0000256" key="6">
    <source>
        <dbReference type="ARBA" id="ARBA00022448"/>
    </source>
</evidence>
<evidence type="ECO:0000256" key="15">
    <source>
        <dbReference type="PROSITE-ProRule" id="PRU00221"/>
    </source>
</evidence>
<evidence type="ECO:0000256" key="12">
    <source>
        <dbReference type="ARBA" id="ARBA00023136"/>
    </source>
</evidence>
<evidence type="ECO:0000256" key="8">
    <source>
        <dbReference type="ARBA" id="ARBA00022737"/>
    </source>
</evidence>
<dbReference type="FunFam" id="2.130.10.10:FF:000193">
    <property type="entry name" value="Protein transport protein SEC31, putative"/>
    <property type="match status" value="1"/>
</dbReference>
<evidence type="ECO:0000256" key="2">
    <source>
        <dbReference type="ARBA" id="ARBA00004397"/>
    </source>
</evidence>
<evidence type="ECO:0000256" key="9">
    <source>
        <dbReference type="ARBA" id="ARBA00022824"/>
    </source>
</evidence>
<proteinExistence type="inferred from homology"/>
<feature type="compositionally biased region" description="Low complexity" evidence="16">
    <location>
        <begin position="546"/>
        <end position="559"/>
    </location>
</feature>
<dbReference type="Pfam" id="PF00400">
    <property type="entry name" value="WD40"/>
    <property type="match status" value="1"/>
</dbReference>
<dbReference type="AlphaFoldDB" id="A0A5C3EPJ0"/>
<gene>
    <name evidence="17" type="ORF">UTRI_04615_B</name>
</gene>
<dbReference type="SMART" id="SM00320">
    <property type="entry name" value="WD40"/>
    <property type="match status" value="6"/>
</dbReference>
<dbReference type="OrthoDB" id="542917at2759"/>
<protein>
    <recommendedName>
        <fullName evidence="5">Protein transport protein SEC31</fullName>
    </recommendedName>
    <alternativeName>
        <fullName evidence="4">Protein transport protein sec31</fullName>
    </alternativeName>
</protein>
<accession>A0A5C3EPJ0</accession>
<dbReference type="GO" id="GO:0005198">
    <property type="term" value="F:structural molecule activity"/>
    <property type="evidence" value="ECO:0007669"/>
    <property type="project" value="TreeGrafter"/>
</dbReference>
<keyword evidence="11" id="KW-0653">Protein transport</keyword>
<comment type="function">
    <text evidence="14">Component of the coat protein complex II (COPII) which promotes the formation of transport vesicles from the endoplasmic reticulum (ER). The coat has two main functions, the physical deformation of the endoplasmic reticulum membrane into vesicles and the selection of cargo molecules.</text>
</comment>
<evidence type="ECO:0000256" key="4">
    <source>
        <dbReference type="ARBA" id="ARBA00013507"/>
    </source>
</evidence>
<evidence type="ECO:0000256" key="14">
    <source>
        <dbReference type="ARBA" id="ARBA00025471"/>
    </source>
</evidence>
<evidence type="ECO:0000256" key="1">
    <source>
        <dbReference type="ARBA" id="ARBA00004299"/>
    </source>
</evidence>
<evidence type="ECO:0000256" key="3">
    <source>
        <dbReference type="ARBA" id="ARBA00009358"/>
    </source>
</evidence>
<dbReference type="GO" id="GO:0015031">
    <property type="term" value="P:protein transport"/>
    <property type="evidence" value="ECO:0007669"/>
    <property type="project" value="UniProtKB-KW"/>
</dbReference>
<dbReference type="Gene3D" id="1.25.40.1030">
    <property type="match status" value="1"/>
</dbReference>
<feature type="compositionally biased region" description="Low complexity" evidence="16">
    <location>
        <begin position="508"/>
        <end position="533"/>
    </location>
</feature>
<feature type="region of interest" description="Disordered" evidence="16">
    <location>
        <begin position="494"/>
        <end position="563"/>
    </location>
</feature>
<evidence type="ECO:0000256" key="5">
    <source>
        <dbReference type="ARBA" id="ARBA00021236"/>
    </source>
</evidence>
<name>A0A5C3EPJ0_9BASI</name>
<sequence>MPASVLELWQPSYAASSQDSVDAKPLGSISTSARFNRLAWGYANPSRPKGLLAAGLENGELGIWDAEKVLAASSEVDAQVIKNTTHTGPVRGLDFNPLQPNLLSSGAIAGEIFIWDLNSPAKPYSPGARSQKLDEITSLAWNCQVPHVLATSSSSGYTVVWDLKGKHKVVALQYGGGAGTAGGSLGFNAAGALAAGGRRGMSAVAWHPDTPTRLVTASKDDSSPVIMLWDLRNSRAPEKIMTGHDKGVLSLSWCKQDADLLLSCGKDNRSICWNPQTCEIVGELPSSSNWSFEVQWSPRNPGMLATASFDGKIGIHSLQSTNAPETEAPAVQQLSDGSDFFNQASAPETVSKGLSLKQPPKWLRRPVSAVFGFGGQLVSSGGPSSKPFTPTVHLRDLVSEPSIVERATKLQQALDAQSLAEFCAERSQDPTTCPDDIANWKALQTLFRADSRDELVALLGFSKEDVAQKVSQSIAAFKSNGVTAAGEETTPVAKVLEEPQSSKPAATEEAAVSDADVTAAAEPVEPATEAAPEAEAKDANEPSLFGDDAAGPGANDGSDFFSQISAGQTPAARSALPSHLLSESQLPIHSSAAATAGPPGPSSVASENIRPSTFKIYPSEESEGDKLITHALVLGDFESTVSLCINSDRFADAFLLAVRGGEELLAKAQKAYFEKRTAQLPYLRLFQSIVSDDLTDVVQNADLSEWQEIFVVLCTFAKQDEFSNLTEQLGQRLEFQYTVARNSDATQAKEHRKNAVLCYLAAGKLEKVAGMWIDEMKEEELSLHTLQRK</sequence>
<dbReference type="InterPro" id="IPR015943">
    <property type="entry name" value="WD40/YVTN_repeat-like_dom_sf"/>
</dbReference>
<keyword evidence="8" id="KW-0677">Repeat</keyword>
<dbReference type="GO" id="GO:0070971">
    <property type="term" value="C:endoplasmic reticulum exit site"/>
    <property type="evidence" value="ECO:0007669"/>
    <property type="project" value="TreeGrafter"/>
</dbReference>
<evidence type="ECO:0000256" key="7">
    <source>
        <dbReference type="ARBA" id="ARBA00022574"/>
    </source>
</evidence>
<dbReference type="InterPro" id="IPR001680">
    <property type="entry name" value="WD40_rpt"/>
</dbReference>
<dbReference type="SUPFAM" id="SSF50978">
    <property type="entry name" value="WD40 repeat-like"/>
    <property type="match status" value="1"/>
</dbReference>
<dbReference type="GO" id="GO:0005789">
    <property type="term" value="C:endoplasmic reticulum membrane"/>
    <property type="evidence" value="ECO:0007669"/>
    <property type="project" value="UniProtKB-SubCell"/>
</dbReference>
<reference evidence="17 18" key="1">
    <citation type="submission" date="2018-03" db="EMBL/GenBank/DDBJ databases">
        <authorList>
            <person name="Guldener U."/>
        </authorList>
    </citation>
    <scope>NUCLEOTIDE SEQUENCE [LARGE SCALE GENOMIC DNA]</scope>
    <source>
        <strain evidence="17 18">NBRC100155</strain>
    </source>
</reference>
<keyword evidence="6" id="KW-0813">Transport</keyword>